<evidence type="ECO:0000313" key="2">
    <source>
        <dbReference type="EMBL" id="BAE57952.1"/>
    </source>
</evidence>
<evidence type="ECO:0000313" key="3">
    <source>
        <dbReference type="Proteomes" id="UP000006564"/>
    </source>
</evidence>
<feature type="region of interest" description="Disordered" evidence="1">
    <location>
        <begin position="118"/>
        <end position="139"/>
    </location>
</feature>
<dbReference type="OMA" id="GAHTRCT"/>
<evidence type="ECO:0000256" key="1">
    <source>
        <dbReference type="SAM" id="MobiDB-lite"/>
    </source>
</evidence>
<gene>
    <name evidence="2" type="ORF">AO090003000820</name>
</gene>
<organism evidence="2 3">
    <name type="scientific">Aspergillus oryzae (strain ATCC 42149 / RIB 40)</name>
    <name type="common">Yellow koji mold</name>
    <dbReference type="NCBI Taxonomy" id="510516"/>
    <lineage>
        <taxon>Eukaryota</taxon>
        <taxon>Fungi</taxon>
        <taxon>Dikarya</taxon>
        <taxon>Ascomycota</taxon>
        <taxon>Pezizomycotina</taxon>
        <taxon>Eurotiomycetes</taxon>
        <taxon>Eurotiomycetidae</taxon>
        <taxon>Eurotiales</taxon>
        <taxon>Aspergillaceae</taxon>
        <taxon>Aspergillus</taxon>
        <taxon>Aspergillus subgen. Circumdati</taxon>
    </lineage>
</organism>
<dbReference type="HOGENOM" id="CLU_785211_0_0_1"/>
<dbReference type="STRING" id="510516.Q2UKG3"/>
<keyword evidence="3" id="KW-1185">Reference proteome</keyword>
<dbReference type="EMBL" id="BA000050">
    <property type="protein sequence ID" value="BAE57952.1"/>
    <property type="molecule type" value="Genomic_DNA"/>
</dbReference>
<feature type="region of interest" description="Disordered" evidence="1">
    <location>
        <begin position="32"/>
        <end position="54"/>
    </location>
</feature>
<dbReference type="Proteomes" id="UP000006564">
    <property type="component" value="Chromosome 2"/>
</dbReference>
<reference evidence="2 3" key="1">
    <citation type="journal article" date="2005" name="Nature">
        <title>Genome sequencing and analysis of Aspergillus oryzae.</title>
        <authorList>
            <person name="Machida M."/>
            <person name="Asai K."/>
            <person name="Sano M."/>
            <person name="Tanaka T."/>
            <person name="Kumagai T."/>
            <person name="Terai G."/>
            <person name="Kusumoto K."/>
            <person name="Arima T."/>
            <person name="Akita O."/>
            <person name="Kashiwagi Y."/>
            <person name="Abe K."/>
            <person name="Gomi K."/>
            <person name="Horiuchi H."/>
            <person name="Kitamoto K."/>
            <person name="Kobayashi T."/>
            <person name="Takeuchi M."/>
            <person name="Denning D.W."/>
            <person name="Galagan J.E."/>
            <person name="Nierman W.C."/>
            <person name="Yu J."/>
            <person name="Archer D.B."/>
            <person name="Bennett J.W."/>
            <person name="Bhatnagar D."/>
            <person name="Cleveland T.E."/>
            <person name="Fedorova N.D."/>
            <person name="Gotoh O."/>
            <person name="Horikawa H."/>
            <person name="Hosoyama A."/>
            <person name="Ichinomiya M."/>
            <person name="Igarashi R."/>
            <person name="Iwashita K."/>
            <person name="Juvvadi P.R."/>
            <person name="Kato M."/>
            <person name="Kato Y."/>
            <person name="Kin T."/>
            <person name="Kokubun A."/>
            <person name="Maeda H."/>
            <person name="Maeyama N."/>
            <person name="Maruyama J."/>
            <person name="Nagasaki H."/>
            <person name="Nakajima T."/>
            <person name="Oda K."/>
            <person name="Okada K."/>
            <person name="Paulsen I."/>
            <person name="Sakamoto K."/>
            <person name="Sawano T."/>
            <person name="Takahashi M."/>
            <person name="Takase K."/>
            <person name="Terabayashi Y."/>
            <person name="Wortman J."/>
            <person name="Yamada O."/>
            <person name="Yamagata Y."/>
            <person name="Anazawa H."/>
            <person name="Hata Y."/>
            <person name="Koide Y."/>
            <person name="Komori T."/>
            <person name="Koyama Y."/>
            <person name="Minetoki T."/>
            <person name="Suharnan S."/>
            <person name="Tanaka A."/>
            <person name="Isono K."/>
            <person name="Kuhara S."/>
            <person name="Ogasawara N."/>
            <person name="Kikuchi H."/>
        </authorList>
    </citation>
    <scope>NUCLEOTIDE SEQUENCE [LARGE SCALE GENOMIC DNA]</scope>
    <source>
        <strain evidence="3">ATCC 42149 / RIB 40</strain>
    </source>
</reference>
<accession>Q2UKG3</accession>
<dbReference type="RefSeq" id="XP_023090107.1">
    <property type="nucleotide sequence ID" value="XM_023235049.1"/>
</dbReference>
<dbReference type="EMBL" id="AP007155">
    <property type="protein sequence ID" value="BAE57952.1"/>
    <property type="molecule type" value="Genomic_DNA"/>
</dbReference>
<dbReference type="AlphaFoldDB" id="Q2UKG3"/>
<protein>
    <submittedName>
        <fullName evidence="2">DNA, SC003</fullName>
    </submittedName>
</protein>
<dbReference type="GeneID" id="5991936"/>
<feature type="compositionally biased region" description="Low complexity" evidence="1">
    <location>
        <begin position="33"/>
        <end position="47"/>
    </location>
</feature>
<proteinExistence type="predicted"/>
<sequence>MGVPNPVDSMDGVECSAVYIDRRVVQERWVYQSPTDSSNTSSSDASTFPDEPDSLRSDVEVLLGVCKRSMSCVSPGASRRTVTDRSLRYSLSVDDAITTCTPIFAFFDVDLSGEDAGLSRRKSGRGSWPEVSPSPASLRRGFTFSSQSEGAHDLKLLSGLSADIQVQESPNLIVPVAVLRSSAQPPSSVPVDPQRNGAIPEFQQISKCLDAGAVDVLASPLSKARMQGLVVHAFRARKSALKEQSRFMSRKKLRKYSWVGVHDEQPYAYLREAMVSKLMKGICNPEEVIEEFQDQSELDVSPEREELIKEQIGNWNFTAHGFSDDELVLGASEILHHAFTMPNLEQWQLTPGK</sequence>
<name>Q2UKG3_ASPOR</name>
<dbReference type="KEGG" id="aor:AO090003000820"/>